<organism evidence="8 9">
    <name type="scientific">Amycolatopsis umgeniensis</name>
    <dbReference type="NCBI Taxonomy" id="336628"/>
    <lineage>
        <taxon>Bacteria</taxon>
        <taxon>Bacillati</taxon>
        <taxon>Actinomycetota</taxon>
        <taxon>Actinomycetes</taxon>
        <taxon>Pseudonocardiales</taxon>
        <taxon>Pseudonocardiaceae</taxon>
        <taxon>Amycolatopsis</taxon>
    </lineage>
</organism>
<accession>A0A841AYP6</accession>
<feature type="transmembrane region" description="Helical" evidence="7">
    <location>
        <begin position="132"/>
        <end position="152"/>
    </location>
</feature>
<feature type="transmembrane region" description="Helical" evidence="7">
    <location>
        <begin position="234"/>
        <end position="258"/>
    </location>
</feature>
<reference evidence="8 9" key="1">
    <citation type="submission" date="2020-08" db="EMBL/GenBank/DDBJ databases">
        <title>Sequencing the genomes of 1000 actinobacteria strains.</title>
        <authorList>
            <person name="Klenk H.-P."/>
        </authorList>
    </citation>
    <scope>NUCLEOTIDE SEQUENCE [LARGE SCALE GENOMIC DNA]</scope>
    <source>
        <strain evidence="8 9">DSM 45272</strain>
    </source>
</reference>
<keyword evidence="2" id="KW-0813">Transport</keyword>
<dbReference type="EMBL" id="JACHMX010000001">
    <property type="protein sequence ID" value="MBB5851404.1"/>
    <property type="molecule type" value="Genomic_DNA"/>
</dbReference>
<feature type="transmembrane region" description="Helical" evidence="7">
    <location>
        <begin position="69"/>
        <end position="88"/>
    </location>
</feature>
<sequence length="431" mass="44327">MESSKRLALAQLISSVGDGAYYVSSALYFTVIVGLSPAQVGLGLTVGWAVGSVAGIALGHLADRRGPKGTAVLLGLGTAASVTAFLFVSSAVAFVIAACVYACFQCGLGAARQALLAGLIDPAERTTFRARLQAMSNAGIALGAALGGIALAVGTREAFLTVLVIDALSFVTATLVLRKVPSVAPAPVRTGEPSVAVLRDRPYALLALLNMIMLLYMPLFSLVLPLWISTRTAAPSWLVSAMLVLNTASVVVFQVRVARGVTGLRSASRYARYAGLLLFVSCLIFSFSAMSDSAWAAALVLLAGAALQVVGEMAQAAGSWEIGFGLAPDGKQGQYQGLFGAGTAIARMLGPVLLTGLILVGGAAGWVVLGALFLLAGALTAPAVRWAERRSQRFDPEDGGAVTDAQQVDREVVVGDAAARPEHGLEVGALR</sequence>
<protein>
    <submittedName>
        <fullName evidence="8">MFS family permease</fullName>
    </submittedName>
</protein>
<name>A0A841AYP6_9PSEU</name>
<dbReference type="Gene3D" id="1.20.1250.20">
    <property type="entry name" value="MFS general substrate transporter like domains"/>
    <property type="match status" value="1"/>
</dbReference>
<evidence type="ECO:0000256" key="2">
    <source>
        <dbReference type="ARBA" id="ARBA00022448"/>
    </source>
</evidence>
<feature type="transmembrane region" description="Helical" evidence="7">
    <location>
        <begin position="158"/>
        <end position="177"/>
    </location>
</feature>
<feature type="transmembrane region" description="Helical" evidence="7">
    <location>
        <begin position="270"/>
        <end position="289"/>
    </location>
</feature>
<evidence type="ECO:0000256" key="1">
    <source>
        <dbReference type="ARBA" id="ARBA00004651"/>
    </source>
</evidence>
<keyword evidence="5 7" id="KW-1133">Transmembrane helix</keyword>
<evidence type="ECO:0000313" key="9">
    <source>
        <dbReference type="Proteomes" id="UP000580861"/>
    </source>
</evidence>
<feature type="transmembrane region" description="Helical" evidence="7">
    <location>
        <begin position="41"/>
        <end position="62"/>
    </location>
</feature>
<keyword evidence="6 7" id="KW-0472">Membrane</keyword>
<keyword evidence="9" id="KW-1185">Reference proteome</keyword>
<comment type="caution">
    <text evidence="8">The sequence shown here is derived from an EMBL/GenBank/DDBJ whole genome shotgun (WGS) entry which is preliminary data.</text>
</comment>
<evidence type="ECO:0000256" key="7">
    <source>
        <dbReference type="SAM" id="Phobius"/>
    </source>
</evidence>
<dbReference type="Pfam" id="PF07690">
    <property type="entry name" value="MFS_1"/>
    <property type="match status" value="1"/>
</dbReference>
<dbReference type="PANTHER" id="PTHR23517:SF3">
    <property type="entry name" value="INTEGRAL MEMBRANE TRANSPORT PROTEIN"/>
    <property type="match status" value="1"/>
</dbReference>
<comment type="subcellular location">
    <subcellularLocation>
        <location evidence="1">Cell membrane</location>
        <topology evidence="1">Multi-pass membrane protein</topology>
    </subcellularLocation>
</comment>
<dbReference type="GO" id="GO:0022857">
    <property type="term" value="F:transmembrane transporter activity"/>
    <property type="evidence" value="ECO:0007669"/>
    <property type="project" value="InterPro"/>
</dbReference>
<dbReference type="AlphaFoldDB" id="A0A841AYP6"/>
<keyword evidence="3" id="KW-1003">Cell membrane</keyword>
<gene>
    <name evidence="8" type="ORF">HDA45_001491</name>
</gene>
<feature type="transmembrane region" description="Helical" evidence="7">
    <location>
        <begin position="203"/>
        <end position="228"/>
    </location>
</feature>
<evidence type="ECO:0000256" key="4">
    <source>
        <dbReference type="ARBA" id="ARBA00022692"/>
    </source>
</evidence>
<dbReference type="Proteomes" id="UP000580861">
    <property type="component" value="Unassembled WGS sequence"/>
</dbReference>
<dbReference type="InterPro" id="IPR050171">
    <property type="entry name" value="MFS_Transporters"/>
</dbReference>
<feature type="transmembrane region" description="Helical" evidence="7">
    <location>
        <begin position="94"/>
        <end position="120"/>
    </location>
</feature>
<keyword evidence="4 7" id="KW-0812">Transmembrane</keyword>
<dbReference type="GO" id="GO:0005886">
    <property type="term" value="C:plasma membrane"/>
    <property type="evidence" value="ECO:0007669"/>
    <property type="project" value="UniProtKB-SubCell"/>
</dbReference>
<dbReference type="InterPro" id="IPR036259">
    <property type="entry name" value="MFS_trans_sf"/>
</dbReference>
<dbReference type="PANTHER" id="PTHR23517">
    <property type="entry name" value="RESISTANCE PROTEIN MDTM, PUTATIVE-RELATED-RELATED"/>
    <property type="match status" value="1"/>
</dbReference>
<evidence type="ECO:0000256" key="6">
    <source>
        <dbReference type="ARBA" id="ARBA00023136"/>
    </source>
</evidence>
<dbReference type="SUPFAM" id="SSF103473">
    <property type="entry name" value="MFS general substrate transporter"/>
    <property type="match status" value="1"/>
</dbReference>
<feature type="transmembrane region" description="Helical" evidence="7">
    <location>
        <begin position="366"/>
        <end position="384"/>
    </location>
</feature>
<dbReference type="RefSeq" id="WP_184893114.1">
    <property type="nucleotide sequence ID" value="NZ_JACHMX010000001.1"/>
</dbReference>
<evidence type="ECO:0000256" key="5">
    <source>
        <dbReference type="ARBA" id="ARBA00022989"/>
    </source>
</evidence>
<evidence type="ECO:0000256" key="3">
    <source>
        <dbReference type="ARBA" id="ARBA00022475"/>
    </source>
</evidence>
<dbReference type="InterPro" id="IPR011701">
    <property type="entry name" value="MFS"/>
</dbReference>
<evidence type="ECO:0000313" key="8">
    <source>
        <dbReference type="EMBL" id="MBB5851404.1"/>
    </source>
</evidence>
<proteinExistence type="predicted"/>